<dbReference type="InterPro" id="IPR005135">
    <property type="entry name" value="Endo/exonuclease/phosphatase"/>
</dbReference>
<name>A0A1H6WHY1_9MICO</name>
<feature type="transmembrane region" description="Helical" evidence="1">
    <location>
        <begin position="12"/>
        <end position="43"/>
    </location>
</feature>
<sequence>MGEQGEAARTRAHAAPVVTVVGVLTLISRSIAWVVLVVILIPVLVRLTGWELGPLAIVVSAMPWVTLLALVPVACAAAARAWALLAAAVATLALCVVWIAPLYVATTATGEPELRVATLSLASGGADSEGAVAMVRTHVVDVLVLTELTELGLAALQRAGLGDDLPYSWSSIPADNPERKAGTGLWSRVPLVDPVLLPGFSAATIRAQLTTSVGALTVIAVHPESPNALEHAQWRADLERLHDVLEEQEGPVLVAGDFNATRDHRLLRDIADLGYVDAADQAGAGFIPTFPRGGVAPGVPAVRRILSSPLVAIDHVMVRDAGLVATNVEGVEISRADHRGLVVEYSGG</sequence>
<keyword evidence="4" id="KW-1185">Reference proteome</keyword>
<keyword evidence="3" id="KW-0540">Nuclease</keyword>
<keyword evidence="3" id="KW-0378">Hydrolase</keyword>
<evidence type="ECO:0000256" key="1">
    <source>
        <dbReference type="SAM" id="Phobius"/>
    </source>
</evidence>
<keyword evidence="3" id="KW-0269">Exonuclease</keyword>
<dbReference type="OrthoDB" id="2340043at2"/>
<evidence type="ECO:0000313" key="4">
    <source>
        <dbReference type="Proteomes" id="UP000183315"/>
    </source>
</evidence>
<dbReference type="EMBL" id="FNZI01000002">
    <property type="protein sequence ID" value="SEJ14814.1"/>
    <property type="molecule type" value="Genomic_DNA"/>
</dbReference>
<dbReference type="RefSeq" id="WP_052405566.1">
    <property type="nucleotide sequence ID" value="NZ_BBLU01000003.1"/>
</dbReference>
<keyword evidence="1" id="KW-1133">Transmembrane helix</keyword>
<evidence type="ECO:0000259" key="2">
    <source>
        <dbReference type="Pfam" id="PF03372"/>
    </source>
</evidence>
<dbReference type="SUPFAM" id="SSF56219">
    <property type="entry name" value="DNase I-like"/>
    <property type="match status" value="1"/>
</dbReference>
<dbReference type="InterPro" id="IPR036691">
    <property type="entry name" value="Endo/exonu/phosph_ase_sf"/>
</dbReference>
<reference evidence="4" key="1">
    <citation type="submission" date="2016-10" db="EMBL/GenBank/DDBJ databases">
        <authorList>
            <person name="Varghese N."/>
        </authorList>
    </citation>
    <scope>NUCLEOTIDE SEQUENCE [LARGE SCALE GENOMIC DNA]</scope>
    <source>
        <strain evidence="4">DSM 24868</strain>
    </source>
</reference>
<dbReference type="Gene3D" id="3.60.10.10">
    <property type="entry name" value="Endonuclease/exonuclease/phosphatase"/>
    <property type="match status" value="1"/>
</dbReference>
<keyword evidence="3" id="KW-0255">Endonuclease</keyword>
<feature type="transmembrane region" description="Helical" evidence="1">
    <location>
        <begin position="82"/>
        <end position="104"/>
    </location>
</feature>
<protein>
    <submittedName>
        <fullName evidence="3">Uncharacterized conserved protein YafD, endonuclease/exonuclease/phosphatase (EEP) superfamily</fullName>
    </submittedName>
</protein>
<dbReference type="GO" id="GO:0004519">
    <property type="term" value="F:endonuclease activity"/>
    <property type="evidence" value="ECO:0007669"/>
    <property type="project" value="UniProtKB-KW"/>
</dbReference>
<gene>
    <name evidence="3" type="ORF">SAMN05421637_0951</name>
</gene>
<keyword evidence="1" id="KW-0472">Membrane</keyword>
<dbReference type="Proteomes" id="UP000183315">
    <property type="component" value="Unassembled WGS sequence"/>
</dbReference>
<dbReference type="Pfam" id="PF03372">
    <property type="entry name" value="Exo_endo_phos"/>
    <property type="match status" value="1"/>
</dbReference>
<feature type="transmembrane region" description="Helical" evidence="1">
    <location>
        <begin position="55"/>
        <end position="75"/>
    </location>
</feature>
<dbReference type="eggNOG" id="COG3021">
    <property type="taxonomic scope" value="Bacteria"/>
</dbReference>
<proteinExistence type="predicted"/>
<accession>A0A1H6WHY1</accession>
<dbReference type="GO" id="GO:0004527">
    <property type="term" value="F:exonuclease activity"/>
    <property type="evidence" value="ECO:0007669"/>
    <property type="project" value="UniProtKB-KW"/>
</dbReference>
<feature type="domain" description="Endonuclease/exonuclease/phosphatase" evidence="2">
    <location>
        <begin position="126"/>
        <end position="338"/>
    </location>
</feature>
<dbReference type="AlphaFoldDB" id="A0A1H6WHY1"/>
<keyword evidence="1" id="KW-0812">Transmembrane</keyword>
<evidence type="ECO:0000313" key="3">
    <source>
        <dbReference type="EMBL" id="SEJ14814.1"/>
    </source>
</evidence>
<organism evidence="3 4">
    <name type="scientific">Demequina mangrovi</name>
    <dbReference type="NCBI Taxonomy" id="1043493"/>
    <lineage>
        <taxon>Bacteria</taxon>
        <taxon>Bacillati</taxon>
        <taxon>Actinomycetota</taxon>
        <taxon>Actinomycetes</taxon>
        <taxon>Micrococcales</taxon>
        <taxon>Demequinaceae</taxon>
        <taxon>Demequina</taxon>
    </lineage>
</organism>
<dbReference type="STRING" id="1043493.SAMN05421637_0951"/>